<comment type="caution">
    <text evidence="2">The sequence shown here is derived from an EMBL/GenBank/DDBJ whole genome shotgun (WGS) entry which is preliminary data.</text>
</comment>
<dbReference type="RefSeq" id="WP_188555468.1">
    <property type="nucleotide sequence ID" value="NZ_BMGT01000004.1"/>
</dbReference>
<dbReference type="SUPFAM" id="SSF53167">
    <property type="entry name" value="Purine and uridine phosphorylases"/>
    <property type="match status" value="1"/>
</dbReference>
<dbReference type="GO" id="GO:0019284">
    <property type="term" value="P:L-methionine salvage from S-adenosylmethionine"/>
    <property type="evidence" value="ECO:0007669"/>
    <property type="project" value="TreeGrafter"/>
</dbReference>
<feature type="domain" description="Nucleoside phosphorylase" evidence="1">
    <location>
        <begin position="18"/>
        <end position="279"/>
    </location>
</feature>
<dbReference type="Gene3D" id="3.40.50.1580">
    <property type="entry name" value="Nucleoside phosphorylase domain"/>
    <property type="match status" value="1"/>
</dbReference>
<dbReference type="Proteomes" id="UP000647241">
    <property type="component" value="Unassembled WGS sequence"/>
</dbReference>
<dbReference type="InterPro" id="IPR035994">
    <property type="entry name" value="Nucleoside_phosphorylase_sf"/>
</dbReference>
<reference evidence="2" key="2">
    <citation type="submission" date="2020-09" db="EMBL/GenBank/DDBJ databases">
        <authorList>
            <person name="Sun Q."/>
            <person name="Zhou Y."/>
        </authorList>
    </citation>
    <scope>NUCLEOTIDE SEQUENCE</scope>
    <source>
        <strain evidence="2">CGMCC 1.12997</strain>
    </source>
</reference>
<dbReference type="PANTHER" id="PTHR46832:SF1">
    <property type="entry name" value="5'-METHYLTHIOADENOSINE_S-ADENOSYLHOMOCYSTEINE NUCLEOSIDASE"/>
    <property type="match status" value="1"/>
</dbReference>
<dbReference type="GO" id="GO:0005829">
    <property type="term" value="C:cytosol"/>
    <property type="evidence" value="ECO:0007669"/>
    <property type="project" value="TreeGrafter"/>
</dbReference>
<sequence length="596" mass="66900">MKTQPLVDVGILTIRDDEFRAVLNAFPRGHTIYRGRHREYTLRTADAGEGHQYTIAVLRQIEQGNGEAQEAARDLIDDLQPSLLLIVGIAGGLPSEDISLGDVVLSTRILDFSLEARKFQDETTYNVGGGPISKQIATGVANLSAREDELGEWWADLPPRPPVSFAPGKLYGSRPWQKSVRESLRAHFEKGIPSRPPHFLAGAIAASDRLVKDPELLLPWITSARGIIAVEMESAGVHRATRDKTPMLSIRALSDIVGLKRQDAWTKYACASAAAFAAAYLKTQPVPAKTSTTDPSAEPSINISDNQNADVREDSLEESFANLIHLRHFPETLYVAPAHGNNRSSLWTQLNQDATTKPREYISNAWTVQEKMFYSLVDPERSRLRNVIDTGGLEQLETRDWAFSSDPNWRRLFVQLLNGALSDDLGAQGVRYFKDQDVYAFLGWPDEPERSLKYQNLRVRSTVTVVAHYDRTAKNGKAYHYQRHSAFQGRFRLLGGNWYLEITPTYRFTYDGKSLSRYHESLLSGIKRFERNRSVLSQLLLWQAVLRAPWKRADSARLLEFAPLVSIPFLSEVYEGALTALDAPAQTPPQEKGIEE</sequence>
<dbReference type="GO" id="GO:0009116">
    <property type="term" value="P:nucleoside metabolic process"/>
    <property type="evidence" value="ECO:0007669"/>
    <property type="project" value="InterPro"/>
</dbReference>
<dbReference type="GO" id="GO:0008782">
    <property type="term" value="F:adenosylhomocysteine nucleosidase activity"/>
    <property type="evidence" value="ECO:0007669"/>
    <property type="project" value="TreeGrafter"/>
</dbReference>
<organism evidence="2 3">
    <name type="scientific">Edaphobacter dinghuensis</name>
    <dbReference type="NCBI Taxonomy" id="1560005"/>
    <lineage>
        <taxon>Bacteria</taxon>
        <taxon>Pseudomonadati</taxon>
        <taxon>Acidobacteriota</taxon>
        <taxon>Terriglobia</taxon>
        <taxon>Terriglobales</taxon>
        <taxon>Acidobacteriaceae</taxon>
        <taxon>Edaphobacter</taxon>
    </lineage>
</organism>
<reference evidence="2" key="1">
    <citation type="journal article" date="2014" name="Int. J. Syst. Evol. Microbiol.">
        <title>Complete genome sequence of Corynebacterium casei LMG S-19264T (=DSM 44701T), isolated from a smear-ripened cheese.</title>
        <authorList>
            <consortium name="US DOE Joint Genome Institute (JGI-PGF)"/>
            <person name="Walter F."/>
            <person name="Albersmeier A."/>
            <person name="Kalinowski J."/>
            <person name="Ruckert C."/>
        </authorList>
    </citation>
    <scope>NUCLEOTIDE SEQUENCE</scope>
    <source>
        <strain evidence="2">CGMCC 1.12997</strain>
    </source>
</reference>
<gene>
    <name evidence="2" type="ORF">GCM10011585_34310</name>
</gene>
<dbReference type="EMBL" id="BMGT01000004">
    <property type="protein sequence ID" value="GGG87375.1"/>
    <property type="molecule type" value="Genomic_DNA"/>
</dbReference>
<evidence type="ECO:0000313" key="2">
    <source>
        <dbReference type="EMBL" id="GGG87375.1"/>
    </source>
</evidence>
<dbReference type="AlphaFoldDB" id="A0A917MA71"/>
<keyword evidence="3" id="KW-1185">Reference proteome</keyword>
<proteinExistence type="predicted"/>
<protein>
    <recommendedName>
        <fullName evidence="1">Nucleoside phosphorylase domain-containing protein</fullName>
    </recommendedName>
</protein>
<accession>A0A917MA71</accession>
<evidence type="ECO:0000259" key="1">
    <source>
        <dbReference type="Pfam" id="PF01048"/>
    </source>
</evidence>
<name>A0A917MA71_9BACT</name>
<evidence type="ECO:0000313" key="3">
    <source>
        <dbReference type="Proteomes" id="UP000647241"/>
    </source>
</evidence>
<dbReference type="InterPro" id="IPR000845">
    <property type="entry name" value="Nucleoside_phosphorylase_d"/>
</dbReference>
<dbReference type="Pfam" id="PF01048">
    <property type="entry name" value="PNP_UDP_1"/>
    <property type="match status" value="1"/>
</dbReference>
<dbReference type="GO" id="GO:0008930">
    <property type="term" value="F:methylthioadenosine nucleosidase activity"/>
    <property type="evidence" value="ECO:0007669"/>
    <property type="project" value="TreeGrafter"/>
</dbReference>
<dbReference type="PANTHER" id="PTHR46832">
    <property type="entry name" value="5'-METHYLTHIOADENOSINE/S-ADENOSYLHOMOCYSTEINE NUCLEOSIDASE"/>
    <property type="match status" value="1"/>
</dbReference>